<dbReference type="AlphaFoldDB" id="A0A7W8G8D5"/>
<feature type="chain" id="PRO_5031117069" evidence="1">
    <location>
        <begin position="33"/>
        <end position="312"/>
    </location>
</feature>
<dbReference type="Gene3D" id="1.25.40.10">
    <property type="entry name" value="Tetratricopeptide repeat domain"/>
    <property type="match status" value="1"/>
</dbReference>
<evidence type="ECO:0000313" key="3">
    <source>
        <dbReference type="Proteomes" id="UP000518887"/>
    </source>
</evidence>
<name>A0A7W8G8D5_9SPIR</name>
<dbReference type="RefSeq" id="WP_184658304.1">
    <property type="nucleotide sequence ID" value="NZ_CP031518.1"/>
</dbReference>
<organism evidence="2 3">
    <name type="scientific">Treponema ruminis</name>
    <dbReference type="NCBI Taxonomy" id="744515"/>
    <lineage>
        <taxon>Bacteria</taxon>
        <taxon>Pseudomonadati</taxon>
        <taxon>Spirochaetota</taxon>
        <taxon>Spirochaetia</taxon>
        <taxon>Spirochaetales</taxon>
        <taxon>Treponemataceae</taxon>
        <taxon>Treponema</taxon>
    </lineage>
</organism>
<evidence type="ECO:0000256" key="1">
    <source>
        <dbReference type="SAM" id="SignalP"/>
    </source>
</evidence>
<keyword evidence="3" id="KW-1185">Reference proteome</keyword>
<dbReference type="PROSITE" id="PS51257">
    <property type="entry name" value="PROKAR_LIPOPROTEIN"/>
    <property type="match status" value="1"/>
</dbReference>
<dbReference type="InterPro" id="IPR011990">
    <property type="entry name" value="TPR-like_helical_dom_sf"/>
</dbReference>
<sequence length="312" mass="35083">MTCRKIYFKKTAILFFLIAFVFLSCSSAPKRAMIVTDVSNLACAQLEEANSRIAEENYIRAFNLISSAYKLALSIDNTELLCKILLSGLILKIDCPEFQDELFAAEVSDSASAKSFLVISKEEILELAKNTVRFSNEKEKKLLYSLCTIYEVKMLLEDEKSASGEEGLLKNAPALLAKLDSAKPYISKEPYYHGYFWRTRGEICMASKNYDEARKCFVSAEKIHNSERYLIETALDWYCIARACSMAGRKAEAVDAILTALKYDKDAENTNGIASDYKAYSRILLKGNPSEEEKKLAGDIAEWAQMILKAKS</sequence>
<dbReference type="SUPFAM" id="SSF48452">
    <property type="entry name" value="TPR-like"/>
    <property type="match status" value="1"/>
</dbReference>
<proteinExistence type="predicted"/>
<keyword evidence="1" id="KW-0732">Signal</keyword>
<evidence type="ECO:0000313" key="2">
    <source>
        <dbReference type="EMBL" id="MBB5225735.1"/>
    </source>
</evidence>
<dbReference type="Proteomes" id="UP000518887">
    <property type="component" value="Unassembled WGS sequence"/>
</dbReference>
<gene>
    <name evidence="2" type="ORF">HNP76_001092</name>
</gene>
<dbReference type="InterPro" id="IPR019734">
    <property type="entry name" value="TPR_rpt"/>
</dbReference>
<feature type="signal peptide" evidence="1">
    <location>
        <begin position="1"/>
        <end position="32"/>
    </location>
</feature>
<protein>
    <submittedName>
        <fullName evidence="2">Tetratricopeptide (TPR) repeat protein</fullName>
    </submittedName>
</protein>
<comment type="caution">
    <text evidence="2">The sequence shown here is derived from an EMBL/GenBank/DDBJ whole genome shotgun (WGS) entry which is preliminary data.</text>
</comment>
<accession>A0A7W8G8D5</accession>
<reference evidence="2 3" key="1">
    <citation type="submission" date="2020-08" db="EMBL/GenBank/DDBJ databases">
        <title>Genomic Encyclopedia of Type Strains, Phase IV (KMG-IV): sequencing the most valuable type-strain genomes for metagenomic binning, comparative biology and taxonomic classification.</title>
        <authorList>
            <person name="Goeker M."/>
        </authorList>
    </citation>
    <scope>NUCLEOTIDE SEQUENCE [LARGE SCALE GENOMIC DNA]</scope>
    <source>
        <strain evidence="2 3">DSM 103462</strain>
    </source>
</reference>
<dbReference type="EMBL" id="JACHFQ010000003">
    <property type="protein sequence ID" value="MBB5225735.1"/>
    <property type="molecule type" value="Genomic_DNA"/>
</dbReference>
<dbReference type="SMART" id="SM00028">
    <property type="entry name" value="TPR"/>
    <property type="match status" value="2"/>
</dbReference>